<gene>
    <name evidence="1" type="ORF">TTAC_LOCUS1816</name>
</gene>
<sequence>MVNGESKCDRKRHDLWLEGLELSCYGGSTKQKWLPYYISVCRDGHASGAVREVAQSNAVKRKRSRILHPLTIHEVRVALQNRRFRGSAVNSRPCRTTLCASSTAIGTTALQYRSSPGCDLKEKTQTSALPSGGTGHFLVPVVSSGTIRPPVSNLPFPLREDEIVQSLIVCTAWSVFHARRHQHSLTHPYRMRWYGLADPSIILTHCFGAKQSARSARAAAVAAPMTSGSWMPPKRHTKPSSFAVRRPLIMILFYIQLSAVPPLQHYDRSPMYPALLFVLELTQQQIYLFIAAHLHGDSRGFMDGNF</sequence>
<protein>
    <submittedName>
        <fullName evidence="3">PH domain-containing protein</fullName>
    </submittedName>
</protein>
<reference evidence="3" key="1">
    <citation type="submission" date="2017-02" db="UniProtKB">
        <authorList>
            <consortium name="WormBaseParasite"/>
        </authorList>
    </citation>
    <scope>IDENTIFICATION</scope>
</reference>
<accession>A0A0R3WM41</accession>
<reference evidence="1 2" key="2">
    <citation type="submission" date="2018-11" db="EMBL/GenBank/DDBJ databases">
        <authorList>
            <consortium name="Pathogen Informatics"/>
        </authorList>
    </citation>
    <scope>NUCLEOTIDE SEQUENCE [LARGE SCALE GENOMIC DNA]</scope>
</reference>
<dbReference type="AlphaFoldDB" id="A0A0R3WM41"/>
<evidence type="ECO:0000313" key="2">
    <source>
        <dbReference type="Proteomes" id="UP000274429"/>
    </source>
</evidence>
<name>A0A0R3WM41_HYDTA</name>
<dbReference type="WBParaSite" id="TTAC_0000182901-mRNA-1">
    <property type="protein sequence ID" value="TTAC_0000182901-mRNA-1"/>
    <property type="gene ID" value="TTAC_0000182901"/>
</dbReference>
<keyword evidence="2" id="KW-1185">Reference proteome</keyword>
<dbReference type="Proteomes" id="UP000274429">
    <property type="component" value="Unassembled WGS sequence"/>
</dbReference>
<dbReference type="EMBL" id="UYWX01000530">
    <property type="protein sequence ID" value="VDM18556.1"/>
    <property type="molecule type" value="Genomic_DNA"/>
</dbReference>
<evidence type="ECO:0000313" key="3">
    <source>
        <dbReference type="WBParaSite" id="TTAC_0000182901-mRNA-1"/>
    </source>
</evidence>
<organism evidence="3">
    <name type="scientific">Hydatigena taeniaeformis</name>
    <name type="common">Feline tapeworm</name>
    <name type="synonym">Taenia taeniaeformis</name>
    <dbReference type="NCBI Taxonomy" id="6205"/>
    <lineage>
        <taxon>Eukaryota</taxon>
        <taxon>Metazoa</taxon>
        <taxon>Spiralia</taxon>
        <taxon>Lophotrochozoa</taxon>
        <taxon>Platyhelminthes</taxon>
        <taxon>Cestoda</taxon>
        <taxon>Eucestoda</taxon>
        <taxon>Cyclophyllidea</taxon>
        <taxon>Taeniidae</taxon>
        <taxon>Hydatigera</taxon>
    </lineage>
</organism>
<evidence type="ECO:0000313" key="1">
    <source>
        <dbReference type="EMBL" id="VDM18556.1"/>
    </source>
</evidence>
<proteinExistence type="predicted"/>